<evidence type="ECO:0000313" key="2">
    <source>
        <dbReference type="Proteomes" id="UP000188268"/>
    </source>
</evidence>
<keyword evidence="2" id="KW-1185">Reference proteome</keyword>
<protein>
    <submittedName>
        <fullName evidence="1">Uncharacterized protein</fullName>
    </submittedName>
</protein>
<evidence type="ECO:0000313" key="1">
    <source>
        <dbReference type="EMBL" id="OMO62378.1"/>
    </source>
</evidence>
<dbReference type="Gramene" id="OMO62378">
    <property type="protein sequence ID" value="OMO62378"/>
    <property type="gene ID" value="CCACVL1_22866"/>
</dbReference>
<comment type="caution">
    <text evidence="1">The sequence shown here is derived from an EMBL/GenBank/DDBJ whole genome shotgun (WGS) entry which is preliminary data.</text>
</comment>
<dbReference type="AlphaFoldDB" id="A0A1R3GW74"/>
<proteinExistence type="predicted"/>
<dbReference type="EMBL" id="AWWV01013254">
    <property type="protein sequence ID" value="OMO62378.1"/>
    <property type="molecule type" value="Genomic_DNA"/>
</dbReference>
<sequence length="29" mass="3402">MARLHKLAEEIEGSKSKYCSIKSKHQRDK</sequence>
<accession>A0A1R3GW74</accession>
<gene>
    <name evidence="1" type="ORF">CCACVL1_22866</name>
</gene>
<organism evidence="1 2">
    <name type="scientific">Corchorus capsularis</name>
    <name type="common">Jute</name>
    <dbReference type="NCBI Taxonomy" id="210143"/>
    <lineage>
        <taxon>Eukaryota</taxon>
        <taxon>Viridiplantae</taxon>
        <taxon>Streptophyta</taxon>
        <taxon>Embryophyta</taxon>
        <taxon>Tracheophyta</taxon>
        <taxon>Spermatophyta</taxon>
        <taxon>Magnoliopsida</taxon>
        <taxon>eudicotyledons</taxon>
        <taxon>Gunneridae</taxon>
        <taxon>Pentapetalae</taxon>
        <taxon>rosids</taxon>
        <taxon>malvids</taxon>
        <taxon>Malvales</taxon>
        <taxon>Malvaceae</taxon>
        <taxon>Grewioideae</taxon>
        <taxon>Apeibeae</taxon>
        <taxon>Corchorus</taxon>
    </lineage>
</organism>
<reference evidence="1 2" key="1">
    <citation type="submission" date="2013-09" db="EMBL/GenBank/DDBJ databases">
        <title>Corchorus capsularis genome sequencing.</title>
        <authorList>
            <person name="Alam M."/>
            <person name="Haque M.S."/>
            <person name="Islam M.S."/>
            <person name="Emdad E.M."/>
            <person name="Islam M.M."/>
            <person name="Ahmed B."/>
            <person name="Halim A."/>
            <person name="Hossen Q.M.M."/>
            <person name="Hossain M.Z."/>
            <person name="Ahmed R."/>
            <person name="Khan M.M."/>
            <person name="Islam R."/>
            <person name="Rashid M.M."/>
            <person name="Khan S.A."/>
            <person name="Rahman M.S."/>
            <person name="Alam M."/>
        </authorList>
    </citation>
    <scope>NUCLEOTIDE SEQUENCE [LARGE SCALE GENOMIC DNA]</scope>
    <source>
        <strain evidence="2">cv. CVL-1</strain>
        <tissue evidence="1">Whole seedling</tissue>
    </source>
</reference>
<dbReference type="Proteomes" id="UP000188268">
    <property type="component" value="Unassembled WGS sequence"/>
</dbReference>
<name>A0A1R3GW74_COCAP</name>